<proteinExistence type="predicted"/>
<organism evidence="1 2">
    <name type="scientific">Onchocerca flexuosa</name>
    <dbReference type="NCBI Taxonomy" id="387005"/>
    <lineage>
        <taxon>Eukaryota</taxon>
        <taxon>Metazoa</taxon>
        <taxon>Ecdysozoa</taxon>
        <taxon>Nematoda</taxon>
        <taxon>Chromadorea</taxon>
        <taxon>Rhabditida</taxon>
        <taxon>Spirurina</taxon>
        <taxon>Spiruromorpha</taxon>
        <taxon>Filarioidea</taxon>
        <taxon>Onchocercidae</taxon>
        <taxon>Onchocerca</taxon>
    </lineage>
</organism>
<evidence type="ECO:0000313" key="1">
    <source>
        <dbReference type="EMBL" id="OZC07219.1"/>
    </source>
</evidence>
<name>A0A238BP96_9BILA</name>
<dbReference type="AlphaFoldDB" id="A0A238BP96"/>
<sequence>MLIVNYSIVGKTKFDDRWDGRDVALIDFKFKNRSKNKKNHNLYGNYHIKESSVQEMVVSTNKLAISFSAFDFTQNLSSVLLDPKCSRAEVQTFFTRHWSDSFVPKTHISPALSLPTISIDHFQKYLKTTAKKHRQCLRAKYELRRALARHEEDTRIDVDDVPVGEI</sequence>
<gene>
    <name evidence="1" type="ORF">X798_05797</name>
</gene>
<dbReference type="EMBL" id="KZ270039">
    <property type="protein sequence ID" value="OZC07219.1"/>
    <property type="molecule type" value="Genomic_DNA"/>
</dbReference>
<accession>A0A238BP96</accession>
<protein>
    <submittedName>
        <fullName evidence="1">Uncharacterized protein</fullName>
    </submittedName>
</protein>
<keyword evidence="2" id="KW-1185">Reference proteome</keyword>
<dbReference type="OrthoDB" id="10259024at2759"/>
<reference evidence="1 2" key="1">
    <citation type="submission" date="2015-12" db="EMBL/GenBank/DDBJ databases">
        <title>Draft genome of the nematode, Onchocerca flexuosa.</title>
        <authorList>
            <person name="Mitreva M."/>
        </authorList>
    </citation>
    <scope>NUCLEOTIDE SEQUENCE [LARGE SCALE GENOMIC DNA]</scope>
    <source>
        <strain evidence="1">Red Deer</strain>
    </source>
</reference>
<dbReference type="Proteomes" id="UP000242913">
    <property type="component" value="Unassembled WGS sequence"/>
</dbReference>
<evidence type="ECO:0000313" key="2">
    <source>
        <dbReference type="Proteomes" id="UP000242913"/>
    </source>
</evidence>